<dbReference type="PANTHER" id="PTHR34817:SF2">
    <property type="entry name" value="NUCLEOTIDYLTRANSFERASE"/>
    <property type="match status" value="1"/>
</dbReference>
<evidence type="ECO:0000313" key="1">
    <source>
        <dbReference type="EMBL" id="MBO1317087.1"/>
    </source>
</evidence>
<organism evidence="1 2">
    <name type="scientific">Acanthopleuribacter pedis</name>
    <dbReference type="NCBI Taxonomy" id="442870"/>
    <lineage>
        <taxon>Bacteria</taxon>
        <taxon>Pseudomonadati</taxon>
        <taxon>Acidobacteriota</taxon>
        <taxon>Holophagae</taxon>
        <taxon>Acanthopleuribacterales</taxon>
        <taxon>Acanthopleuribacteraceae</taxon>
        <taxon>Acanthopleuribacter</taxon>
    </lineage>
</organism>
<evidence type="ECO:0000313" key="2">
    <source>
        <dbReference type="Proteomes" id="UP000664417"/>
    </source>
</evidence>
<dbReference type="PANTHER" id="PTHR34817">
    <property type="entry name" value="NUCLEOTIDYLTRANSFERASE"/>
    <property type="match status" value="1"/>
</dbReference>
<dbReference type="RefSeq" id="WP_207856322.1">
    <property type="nucleotide sequence ID" value="NZ_JAFREP010000001.1"/>
</dbReference>
<reference evidence="1" key="1">
    <citation type="submission" date="2021-03" db="EMBL/GenBank/DDBJ databases">
        <authorList>
            <person name="Wang G."/>
        </authorList>
    </citation>
    <scope>NUCLEOTIDE SEQUENCE</scope>
    <source>
        <strain evidence="1">KCTC 12899</strain>
    </source>
</reference>
<sequence>MSQKQHFGQLLPVGTKVVTRVDLAATSSHPAIPAGAVGSIVAQPVDGHHGYRVRMVDATKGLYRRDQLTTLSAHQARDDSSLRLLADYDLHRGVIYRCIVGSRAYGLSHAGSDTDLRGIYLPPARLHWSLFGVPEQLEDKEQDHCYWEIQKFINLALKANPNILECLYTPLVVEANAVAEQLLAIRAAFLSKLAYQTYNGYVLSQFKRMEKRREKDPSDINWKHAMHLIRLLLSGIGLLQRGEVPVAVTDHRDDLLAIRAGTWTVAQIEAWRLKLHAQFEQALRDTRLPERPDYATVNHFLIEARSWATRLD</sequence>
<dbReference type="InterPro" id="IPR018775">
    <property type="entry name" value="RlaP"/>
</dbReference>
<dbReference type="AlphaFoldDB" id="A0A8J7U121"/>
<comment type="caution">
    <text evidence="1">The sequence shown here is derived from an EMBL/GenBank/DDBJ whole genome shotgun (WGS) entry which is preliminary data.</text>
</comment>
<dbReference type="Pfam" id="PF10127">
    <property type="entry name" value="RlaP"/>
    <property type="match status" value="1"/>
</dbReference>
<proteinExistence type="predicted"/>
<name>A0A8J7U121_9BACT</name>
<keyword evidence="2" id="KW-1185">Reference proteome</keyword>
<gene>
    <name evidence="1" type="ORF">J3U88_01350</name>
</gene>
<protein>
    <submittedName>
        <fullName evidence="1">Nucleotidyltransferase domain-containing protein</fullName>
    </submittedName>
</protein>
<dbReference type="Proteomes" id="UP000664417">
    <property type="component" value="Unassembled WGS sequence"/>
</dbReference>
<accession>A0A8J7U121</accession>
<dbReference type="EMBL" id="JAFREP010000001">
    <property type="protein sequence ID" value="MBO1317087.1"/>
    <property type="molecule type" value="Genomic_DNA"/>
</dbReference>